<evidence type="ECO:0000313" key="2">
    <source>
        <dbReference type="Proteomes" id="UP001597474"/>
    </source>
</evidence>
<proteinExistence type="predicted"/>
<comment type="caution">
    <text evidence="1">The sequence shown here is derived from an EMBL/GenBank/DDBJ whole genome shotgun (WGS) entry which is preliminary data.</text>
</comment>
<name>A0ABW5U615_9RHOB</name>
<keyword evidence="2" id="KW-1185">Reference proteome</keyword>
<gene>
    <name evidence="1" type="ORF">ACFSUD_17055</name>
</gene>
<accession>A0ABW5U615</accession>
<organism evidence="1 2">
    <name type="scientific">Sulfitobacter aestuarii</name>
    <dbReference type="NCBI Taxonomy" id="2161676"/>
    <lineage>
        <taxon>Bacteria</taxon>
        <taxon>Pseudomonadati</taxon>
        <taxon>Pseudomonadota</taxon>
        <taxon>Alphaproteobacteria</taxon>
        <taxon>Rhodobacterales</taxon>
        <taxon>Roseobacteraceae</taxon>
        <taxon>Sulfitobacter</taxon>
    </lineage>
</organism>
<evidence type="ECO:0000313" key="1">
    <source>
        <dbReference type="EMBL" id="MFD2741289.1"/>
    </source>
</evidence>
<reference evidence="2" key="1">
    <citation type="journal article" date="2019" name="Int. J. Syst. Evol. Microbiol.">
        <title>The Global Catalogue of Microorganisms (GCM) 10K type strain sequencing project: providing services to taxonomists for standard genome sequencing and annotation.</title>
        <authorList>
            <consortium name="The Broad Institute Genomics Platform"/>
            <consortium name="The Broad Institute Genome Sequencing Center for Infectious Disease"/>
            <person name="Wu L."/>
            <person name="Ma J."/>
        </authorList>
    </citation>
    <scope>NUCLEOTIDE SEQUENCE [LARGE SCALE GENOMIC DNA]</scope>
    <source>
        <strain evidence="2">TISTR 2562</strain>
    </source>
</reference>
<dbReference type="RefSeq" id="WP_386375716.1">
    <property type="nucleotide sequence ID" value="NZ_JBHUMP010000021.1"/>
</dbReference>
<sequence>MSEFMYGVVLWSDLSAGKAVFWCEDHGDLAFYEGDAETGQATLEFSPGDLVEFEVETEQRLRRARDPKLVGGQVFRDLPEVLRAREALASQEMPEPAPMVLPFAGKQKRAAGATR</sequence>
<dbReference type="EMBL" id="JBHUMP010000021">
    <property type="protein sequence ID" value="MFD2741289.1"/>
    <property type="molecule type" value="Genomic_DNA"/>
</dbReference>
<protein>
    <submittedName>
        <fullName evidence="1">Uncharacterized protein</fullName>
    </submittedName>
</protein>
<dbReference type="Proteomes" id="UP001597474">
    <property type="component" value="Unassembled WGS sequence"/>
</dbReference>